<keyword evidence="2" id="KW-1185">Reference proteome</keyword>
<dbReference type="AlphaFoldDB" id="A0A4Y2C0Q1"/>
<proteinExistence type="predicted"/>
<dbReference type="EMBL" id="BGPR01000127">
    <property type="protein sequence ID" value="GBL97176.1"/>
    <property type="molecule type" value="Genomic_DNA"/>
</dbReference>
<evidence type="ECO:0000313" key="1">
    <source>
        <dbReference type="EMBL" id="GBL97176.1"/>
    </source>
</evidence>
<dbReference type="Proteomes" id="UP000499080">
    <property type="component" value="Unassembled WGS sequence"/>
</dbReference>
<evidence type="ECO:0000313" key="2">
    <source>
        <dbReference type="Proteomes" id="UP000499080"/>
    </source>
</evidence>
<comment type="caution">
    <text evidence="1">The sequence shown here is derived from an EMBL/GenBank/DDBJ whole genome shotgun (WGS) entry which is preliminary data.</text>
</comment>
<sequence length="141" mass="16016">MKSIIGSVGDLPRSARLRVSDANVDLAHRSGPGKRPLHRPFSWELYEYVQDCPSRLTVHAAHCIAQHDPGCNLPGHPSMPESLRRIVITWNLITEEPEDVTGHIQLNRQPKCAVSNKSQCHDYAWSECQLNRVDIFHYKDP</sequence>
<gene>
    <name evidence="1" type="ORF">AVEN_144614_1</name>
</gene>
<reference evidence="1 2" key="1">
    <citation type="journal article" date="2019" name="Sci. Rep.">
        <title>Orb-weaving spider Araneus ventricosus genome elucidates the spidroin gene catalogue.</title>
        <authorList>
            <person name="Kono N."/>
            <person name="Nakamura H."/>
            <person name="Ohtoshi R."/>
            <person name="Moran D.A.P."/>
            <person name="Shinohara A."/>
            <person name="Yoshida Y."/>
            <person name="Fujiwara M."/>
            <person name="Mori M."/>
            <person name="Tomita M."/>
            <person name="Arakawa K."/>
        </authorList>
    </citation>
    <scope>NUCLEOTIDE SEQUENCE [LARGE SCALE GENOMIC DNA]</scope>
</reference>
<name>A0A4Y2C0Q1_ARAVE</name>
<organism evidence="1 2">
    <name type="scientific">Araneus ventricosus</name>
    <name type="common">Orbweaver spider</name>
    <name type="synonym">Epeira ventricosa</name>
    <dbReference type="NCBI Taxonomy" id="182803"/>
    <lineage>
        <taxon>Eukaryota</taxon>
        <taxon>Metazoa</taxon>
        <taxon>Ecdysozoa</taxon>
        <taxon>Arthropoda</taxon>
        <taxon>Chelicerata</taxon>
        <taxon>Arachnida</taxon>
        <taxon>Araneae</taxon>
        <taxon>Araneomorphae</taxon>
        <taxon>Entelegynae</taxon>
        <taxon>Araneoidea</taxon>
        <taxon>Araneidae</taxon>
        <taxon>Araneus</taxon>
    </lineage>
</organism>
<protein>
    <submittedName>
        <fullName evidence="1">Uncharacterized protein</fullName>
    </submittedName>
</protein>
<accession>A0A4Y2C0Q1</accession>